<dbReference type="EMBL" id="CP011770">
    <property type="protein sequence ID" value="AKM11296.1"/>
    <property type="molecule type" value="Genomic_DNA"/>
</dbReference>
<sequence length="275" mass="30130">MGASPFLRDYPHPNASAMARLRWMARSPLATRRGEQVVERIGANPWPDLWRQDMTGRKVLIVGSGPSLDRVDSAFFDGFDTALYINFAFGRAQPGPVRYFFTTDLGPGIEFIARFGDTAFRDAGAARCLYAPIFYDQAANLTPEFLSLFTVIRPERVGWRFRHGTLAGVKLPQTLARYPIVPDFDLYDLPSPASARLPVVETTSALSAAILAGIMGAREIGLIGCDFSAGRAGSVDTLQKAAGATQFRDARSRFEAIAAMLDRHGIATTNHSWLV</sequence>
<organism evidence="1 2">
    <name type="scientific">Croceicoccus naphthovorans</name>
    <dbReference type="NCBI Taxonomy" id="1348774"/>
    <lineage>
        <taxon>Bacteria</taxon>
        <taxon>Pseudomonadati</taxon>
        <taxon>Pseudomonadota</taxon>
        <taxon>Alphaproteobacteria</taxon>
        <taxon>Sphingomonadales</taxon>
        <taxon>Erythrobacteraceae</taxon>
        <taxon>Croceicoccus</taxon>
    </lineage>
</organism>
<dbReference type="PATRIC" id="fig|1348774.3.peg.3581"/>
<evidence type="ECO:0000313" key="2">
    <source>
        <dbReference type="Proteomes" id="UP000035287"/>
    </source>
</evidence>
<reference evidence="1 2" key="1">
    <citation type="submission" date="2015-06" db="EMBL/GenBank/DDBJ databases">
        <authorList>
            <person name="Zeng Y."/>
            <person name="Huang Y."/>
        </authorList>
    </citation>
    <scope>NUCLEOTIDE SEQUENCE [LARGE SCALE GENOMIC DNA]</scope>
    <source>
        <strain evidence="1 2">PQ-2</strain>
    </source>
</reference>
<dbReference type="AlphaFoldDB" id="A0A0G3XL14"/>
<dbReference type="RefSeq" id="WP_047822719.1">
    <property type="nucleotide sequence ID" value="NZ_CP011770.1"/>
</dbReference>
<keyword evidence="2" id="KW-1185">Reference proteome</keyword>
<accession>A0A0G3XL14</accession>
<protein>
    <submittedName>
        <fullName evidence="1">Uncharacterized protein</fullName>
    </submittedName>
</protein>
<name>A0A0G3XL14_9SPHN</name>
<dbReference type="KEGG" id="cna:AB433_17035"/>
<gene>
    <name evidence="1" type="ORF">AB433_17035</name>
</gene>
<evidence type="ECO:0000313" key="1">
    <source>
        <dbReference type="EMBL" id="AKM11296.1"/>
    </source>
</evidence>
<dbReference type="OrthoDB" id="7432745at2"/>
<dbReference type="Proteomes" id="UP000035287">
    <property type="component" value="Chromosome"/>
</dbReference>
<dbReference type="STRING" id="1348774.AB433_17035"/>
<proteinExistence type="predicted"/>